<evidence type="ECO:0000256" key="15">
    <source>
        <dbReference type="ARBA" id="ARBA00060409"/>
    </source>
</evidence>
<keyword evidence="4" id="KW-1003">Cell membrane</keyword>
<comment type="subunit">
    <text evidence="17">Homodimer. Interacts with myosin. Interacts with SIKE1 and both associate with the STRIPAK core complex composed of PP2A catalytic and scaffolding subunits, the striatins (PP2A regulatory subunits), the striatin-associated proteins MOB4, STRIP1 and STRIP2, PDCD10 and members of the STE20 kinases, such as STK24 and STK26. Interacts (via FHA domain) with STK3 (when phosphorylated); the interaction associates STK3 with the STRIPAK complex.</text>
</comment>
<evidence type="ECO:0000256" key="14">
    <source>
        <dbReference type="ARBA" id="ARBA00057671"/>
    </source>
</evidence>
<dbReference type="PANTHER" id="PTHR15715">
    <property type="entry name" value="CENTROSOMAL PROTEIN OF 170 KDA"/>
    <property type="match status" value="1"/>
</dbReference>
<keyword evidence="7 21" id="KW-0812">Transmembrane</keyword>
<evidence type="ECO:0000256" key="9">
    <source>
        <dbReference type="ARBA" id="ARBA00022989"/>
    </source>
</evidence>
<evidence type="ECO:0000256" key="11">
    <source>
        <dbReference type="ARBA" id="ARBA00023128"/>
    </source>
</evidence>
<evidence type="ECO:0000256" key="16">
    <source>
        <dbReference type="ARBA" id="ARBA00061687"/>
    </source>
</evidence>
<keyword evidence="13" id="KW-0206">Cytoskeleton</keyword>
<comment type="caution">
    <text evidence="23">The sequence shown here is derived from an EMBL/GenBank/DDBJ whole genome shotgun (WGS) entry which is preliminary data.</text>
</comment>
<keyword evidence="10 19" id="KW-0175">Coiled coil</keyword>
<dbReference type="Gene3D" id="2.60.200.20">
    <property type="match status" value="1"/>
</dbReference>
<evidence type="ECO:0000256" key="20">
    <source>
        <dbReference type="SAM" id="MobiDB-lite"/>
    </source>
</evidence>
<dbReference type="GO" id="GO:0031966">
    <property type="term" value="C:mitochondrial membrane"/>
    <property type="evidence" value="ECO:0007669"/>
    <property type="project" value="UniProtKB-SubCell"/>
</dbReference>
<sequence length="685" mass="78751">MVVVSGSWVKNVATYPTPANDNDMVIPTTNKMSAKAILICRPNSHPFQERILTLDQPVKVGRSVARARATATNAIFDCKVLSRHHAVLWYDSGKFYLQDTKSSNGTFVNNNRLSSSDSEPHEVCSGDVVQFGVDVVENNHKVTHCCIVATLKLYLADGKEAKASPSITEISRHGLIPLDELYKLNQIIQEACQREQCLENKLSALQQIVDETKRSSDESWQAYIGEERLLSRVATLENQLSQVNKNITDDRLRDELNKLQEERTVYQIAAKETLHKLHADRLEAVVSASEQERAKLTAEQEFKLAKDQLTHVQQELQELAHKLMLEQQKLEEERVQVRQRERELQTKLDTESQTVTELHSKLEQYKSLVPNPVKELLPIEELEKCSLIYTDDMKHKEEMLREIENCEILVTDYSNTNNTEPEQNHINLRVAPVSNEEREIEMQTDVVSGNVYTVDSLLDTTSATVMGDSDDCLTDSLENEKEYTANSGLAKDDYDDLQGPSDDEQDEEYKEEKINSKTLKYHFQSLENKLKNQLECLQQEAIVNKNKITKLETELAQEKESNYQKEEEYNLLKHELCIYQQKWKESCDQFYEKESGLATFYPLENSDISNDQPMHEKVKGLEEELVTLKERFATISEEKLLLSRSLITVQNQCRIANNRSQTTLFFYMAPLVIMVLYLIISQYFS</sequence>
<dbReference type="CDD" id="cd21911">
    <property type="entry name" value="CC1_SLMAP"/>
    <property type="match status" value="1"/>
</dbReference>
<dbReference type="CDD" id="cd22679">
    <property type="entry name" value="FHA_SLMAP"/>
    <property type="match status" value="1"/>
</dbReference>
<feature type="coiled-coil region" evidence="19">
    <location>
        <begin position="527"/>
        <end position="568"/>
    </location>
</feature>
<keyword evidence="5" id="KW-0963">Cytoplasm</keyword>
<evidence type="ECO:0000256" key="1">
    <source>
        <dbReference type="ARBA" id="ARBA00004300"/>
    </source>
</evidence>
<feature type="region of interest" description="Disordered" evidence="20">
    <location>
        <begin position="484"/>
        <end position="507"/>
    </location>
</feature>
<dbReference type="SUPFAM" id="SSF49879">
    <property type="entry name" value="SMAD/FHA domain"/>
    <property type="match status" value="1"/>
</dbReference>
<evidence type="ECO:0000256" key="17">
    <source>
        <dbReference type="ARBA" id="ARBA00066015"/>
    </source>
</evidence>
<dbReference type="SMART" id="SM00240">
    <property type="entry name" value="FHA"/>
    <property type="match status" value="1"/>
</dbReference>
<accession>A0AAN7V6Y3</accession>
<comment type="function">
    <text evidence="14">Associates with the striatin-interacting phosphatase and kinase (STRIPAK) core complex, forming the extended (SIKE1:SLMAP)STRIPAK complex. The (SIKE1:SLMAP)STRIPAK complex dephosphorylates STK3 leading to the inhibition of Hippo signaling and the control of cell growth. May play a role during myoblast fusion.</text>
</comment>
<evidence type="ECO:0000256" key="4">
    <source>
        <dbReference type="ARBA" id="ARBA00022475"/>
    </source>
</evidence>
<evidence type="ECO:0000256" key="21">
    <source>
        <dbReference type="SAM" id="Phobius"/>
    </source>
</evidence>
<protein>
    <recommendedName>
        <fullName evidence="18">Sarcolemmal membrane-associated protein</fullName>
    </recommendedName>
</protein>
<evidence type="ECO:0000256" key="18">
    <source>
        <dbReference type="ARBA" id="ARBA00074026"/>
    </source>
</evidence>
<evidence type="ECO:0000256" key="12">
    <source>
        <dbReference type="ARBA" id="ARBA00023136"/>
    </source>
</evidence>
<dbReference type="PANTHER" id="PTHR15715:SF37">
    <property type="entry name" value="LD47843P"/>
    <property type="match status" value="1"/>
</dbReference>
<keyword evidence="6" id="KW-0597">Phosphoprotein</keyword>
<gene>
    <name evidence="23" type="ORF">RI129_009506</name>
</gene>
<dbReference type="InterPro" id="IPR008984">
    <property type="entry name" value="SMAD_FHA_dom_sf"/>
</dbReference>
<dbReference type="GO" id="GO:0042383">
    <property type="term" value="C:sarcolemma"/>
    <property type="evidence" value="ECO:0007669"/>
    <property type="project" value="UniProtKB-SubCell"/>
</dbReference>
<proteinExistence type="inferred from homology"/>
<keyword evidence="12 21" id="KW-0472">Membrane</keyword>
<evidence type="ECO:0000256" key="5">
    <source>
        <dbReference type="ARBA" id="ARBA00022490"/>
    </source>
</evidence>
<feature type="transmembrane region" description="Helical" evidence="21">
    <location>
        <begin position="664"/>
        <end position="684"/>
    </location>
</feature>
<comment type="subcellular location">
    <subcellularLocation>
        <location evidence="15">Cell membrane</location>
        <location evidence="15">Sarcolemma</location>
        <topology evidence="15">Single-pass type IV membrane protein</topology>
    </subcellularLocation>
    <subcellularLocation>
        <location evidence="1">Cytoplasm</location>
        <location evidence="1">Cytoskeleton</location>
        <location evidence="1">Microtubule organizing center</location>
        <location evidence="1">Centrosome</location>
    </subcellularLocation>
    <subcellularLocation>
        <location evidence="3">Endoplasmic reticulum membrane</location>
        <topology evidence="3">Single-pass membrane protein</topology>
    </subcellularLocation>
    <subcellularLocation>
        <location evidence="2">Mitochondrion membrane</location>
        <topology evidence="2">Single-pass membrane protein</topology>
    </subcellularLocation>
</comment>
<reference evidence="23 24" key="1">
    <citation type="journal article" date="2024" name="Insects">
        <title>An Improved Chromosome-Level Genome Assembly of the Firefly Pyrocoelia pectoralis.</title>
        <authorList>
            <person name="Fu X."/>
            <person name="Meyer-Rochow V.B."/>
            <person name="Ballantyne L."/>
            <person name="Zhu X."/>
        </authorList>
    </citation>
    <scope>NUCLEOTIDE SEQUENCE [LARGE SCALE GENOMIC DNA]</scope>
    <source>
        <strain evidence="23">XCY_ONT2</strain>
    </source>
</reference>
<keyword evidence="24" id="KW-1185">Reference proteome</keyword>
<name>A0AAN7V6Y3_9COLE</name>
<feature type="compositionally biased region" description="Acidic residues" evidence="20">
    <location>
        <begin position="493"/>
        <end position="507"/>
    </location>
</feature>
<evidence type="ECO:0000256" key="3">
    <source>
        <dbReference type="ARBA" id="ARBA00004389"/>
    </source>
</evidence>
<evidence type="ECO:0000256" key="8">
    <source>
        <dbReference type="ARBA" id="ARBA00022824"/>
    </source>
</evidence>
<dbReference type="FunFam" id="2.60.200.20:FF:000003">
    <property type="entry name" value="sarcolemmal membrane-associated protein isoform X2"/>
    <property type="match status" value="1"/>
</dbReference>
<evidence type="ECO:0000313" key="23">
    <source>
        <dbReference type="EMBL" id="KAK5640959.1"/>
    </source>
</evidence>
<comment type="similarity">
    <text evidence="16">Belongs to the SLMAP family.</text>
</comment>
<evidence type="ECO:0000256" key="10">
    <source>
        <dbReference type="ARBA" id="ARBA00023054"/>
    </source>
</evidence>
<feature type="coiled-coil region" evidence="19">
    <location>
        <begin position="188"/>
        <end position="347"/>
    </location>
</feature>
<dbReference type="GO" id="GO:0005813">
    <property type="term" value="C:centrosome"/>
    <property type="evidence" value="ECO:0007669"/>
    <property type="project" value="UniProtKB-SubCell"/>
</dbReference>
<evidence type="ECO:0000256" key="7">
    <source>
        <dbReference type="ARBA" id="ARBA00022692"/>
    </source>
</evidence>
<dbReference type="InterPro" id="IPR000253">
    <property type="entry name" value="FHA_dom"/>
</dbReference>
<organism evidence="23 24">
    <name type="scientific">Pyrocoelia pectoralis</name>
    <dbReference type="NCBI Taxonomy" id="417401"/>
    <lineage>
        <taxon>Eukaryota</taxon>
        <taxon>Metazoa</taxon>
        <taxon>Ecdysozoa</taxon>
        <taxon>Arthropoda</taxon>
        <taxon>Hexapoda</taxon>
        <taxon>Insecta</taxon>
        <taxon>Pterygota</taxon>
        <taxon>Neoptera</taxon>
        <taxon>Endopterygota</taxon>
        <taxon>Coleoptera</taxon>
        <taxon>Polyphaga</taxon>
        <taxon>Elateriformia</taxon>
        <taxon>Elateroidea</taxon>
        <taxon>Lampyridae</taxon>
        <taxon>Lampyrinae</taxon>
        <taxon>Pyrocoelia</taxon>
    </lineage>
</organism>
<dbReference type="GO" id="GO:0005789">
    <property type="term" value="C:endoplasmic reticulum membrane"/>
    <property type="evidence" value="ECO:0007669"/>
    <property type="project" value="UniProtKB-SubCell"/>
</dbReference>
<keyword evidence="8" id="KW-0256">Endoplasmic reticulum</keyword>
<evidence type="ECO:0000256" key="13">
    <source>
        <dbReference type="ARBA" id="ARBA00023212"/>
    </source>
</evidence>
<evidence type="ECO:0000256" key="2">
    <source>
        <dbReference type="ARBA" id="ARBA00004304"/>
    </source>
</evidence>
<evidence type="ECO:0000256" key="6">
    <source>
        <dbReference type="ARBA" id="ARBA00022553"/>
    </source>
</evidence>
<evidence type="ECO:0000313" key="24">
    <source>
        <dbReference type="Proteomes" id="UP001329430"/>
    </source>
</evidence>
<keyword evidence="9 21" id="KW-1133">Transmembrane helix</keyword>
<evidence type="ECO:0000259" key="22">
    <source>
        <dbReference type="PROSITE" id="PS50006"/>
    </source>
</evidence>
<dbReference type="Proteomes" id="UP001329430">
    <property type="component" value="Chromosome 7"/>
</dbReference>
<feature type="domain" description="FHA" evidence="22">
    <location>
        <begin position="58"/>
        <end position="113"/>
    </location>
</feature>
<dbReference type="AlphaFoldDB" id="A0AAN7V6Y3"/>
<dbReference type="Pfam" id="PF00498">
    <property type="entry name" value="FHA"/>
    <property type="match status" value="1"/>
</dbReference>
<dbReference type="EMBL" id="JAVRBK010000007">
    <property type="protein sequence ID" value="KAK5640959.1"/>
    <property type="molecule type" value="Genomic_DNA"/>
</dbReference>
<evidence type="ECO:0000256" key="19">
    <source>
        <dbReference type="SAM" id="Coils"/>
    </source>
</evidence>
<keyword evidence="11" id="KW-0496">Mitochondrion</keyword>
<dbReference type="PROSITE" id="PS50006">
    <property type="entry name" value="FHA_DOMAIN"/>
    <property type="match status" value="1"/>
</dbReference>
<dbReference type="InterPro" id="IPR051176">
    <property type="entry name" value="Cent_Immune-Sig_Mod"/>
</dbReference>